<sequence length="413" mass="45518">MAWLTSPAHGRWLEAEGDRLLSFSAAARHPAGGFAWLDVAGRPMLDRPVELWISCRMTHVFALGHLLGRPGCGPLVDHGLAALAGRFRDAEHGGWYGAVDASGPAKRDKEAYQHAFVVLAAASATSAGRPGAPALLDEALGVLLGRFWDDEHGMVVDVWDEAFSDLDPYRGVNANMHTVEALLAAYDALGDRDLVGPDLLERALRIMTRVVHDLGPAHRWRLPEHFDTSWQPLLDYNRDTPADPFRPYGATVGHWLEWARLALYLRAALGSSAPEWLLSHAESLFEASVREGWAVDGADGFVYTVDWEGRPVVRERMHWVAAEATATAAALHTATGSPEYARWYETFWDHIGEVFLDHDLGSWRHELDPSNRPSGVTWNGKPDTYHALQATLVPRLPLAPTFAAALRDGLLDT</sequence>
<name>A0ABS7RIU4_9ACTN</name>
<dbReference type="Gene3D" id="1.50.10.10">
    <property type="match status" value="1"/>
</dbReference>
<gene>
    <name evidence="3" type="ORF">K1X13_09075</name>
</gene>
<proteinExistence type="inferred from homology"/>
<keyword evidence="2" id="KW-0413">Isomerase</keyword>
<protein>
    <submittedName>
        <fullName evidence="3">AGE family epimerase/isomerase</fullName>
    </submittedName>
</protein>
<reference evidence="3 4" key="1">
    <citation type="submission" date="2021-08" db="EMBL/GenBank/DDBJ databases">
        <title>Nocardioides bacterium WL0053 sp. nov., isolated from the sediment.</title>
        <authorList>
            <person name="Wang L."/>
            <person name="Zhang D."/>
            <person name="Zhang A."/>
        </authorList>
    </citation>
    <scope>NUCLEOTIDE SEQUENCE [LARGE SCALE GENOMIC DNA]</scope>
    <source>
        <strain evidence="3 4">WL0053</strain>
    </source>
</reference>
<evidence type="ECO:0000256" key="1">
    <source>
        <dbReference type="ARBA" id="ARBA00008558"/>
    </source>
</evidence>
<evidence type="ECO:0000256" key="2">
    <source>
        <dbReference type="ARBA" id="ARBA00023235"/>
    </source>
</evidence>
<dbReference type="Pfam" id="PF07221">
    <property type="entry name" value="GlcNAc_2-epim"/>
    <property type="match status" value="1"/>
</dbReference>
<keyword evidence="4" id="KW-1185">Reference proteome</keyword>
<evidence type="ECO:0000313" key="3">
    <source>
        <dbReference type="EMBL" id="MBY9074968.1"/>
    </source>
</evidence>
<dbReference type="PANTHER" id="PTHR15108">
    <property type="entry name" value="N-ACYLGLUCOSAMINE-2-EPIMERASE"/>
    <property type="match status" value="1"/>
</dbReference>
<dbReference type="EMBL" id="JAIEZQ010000002">
    <property type="protein sequence ID" value="MBY9074968.1"/>
    <property type="molecule type" value="Genomic_DNA"/>
</dbReference>
<dbReference type="RefSeq" id="WP_221024779.1">
    <property type="nucleotide sequence ID" value="NZ_JAIEZQ010000002.1"/>
</dbReference>
<dbReference type="Proteomes" id="UP000754710">
    <property type="component" value="Unassembled WGS sequence"/>
</dbReference>
<evidence type="ECO:0000313" key="4">
    <source>
        <dbReference type="Proteomes" id="UP000754710"/>
    </source>
</evidence>
<dbReference type="InterPro" id="IPR008928">
    <property type="entry name" value="6-hairpin_glycosidase_sf"/>
</dbReference>
<dbReference type="SUPFAM" id="SSF48208">
    <property type="entry name" value="Six-hairpin glycosidases"/>
    <property type="match status" value="1"/>
</dbReference>
<dbReference type="InterPro" id="IPR012341">
    <property type="entry name" value="6hp_glycosidase-like_sf"/>
</dbReference>
<comment type="similarity">
    <text evidence="1">Belongs to the N-acylglucosamine 2-epimerase family.</text>
</comment>
<dbReference type="InterPro" id="IPR010819">
    <property type="entry name" value="AGE/CE"/>
</dbReference>
<comment type="caution">
    <text evidence="3">The sequence shown here is derived from an EMBL/GenBank/DDBJ whole genome shotgun (WGS) entry which is preliminary data.</text>
</comment>
<organism evidence="3 4">
    <name type="scientific">Nocardioides jiangsuensis</name>
    <dbReference type="NCBI Taxonomy" id="2866161"/>
    <lineage>
        <taxon>Bacteria</taxon>
        <taxon>Bacillati</taxon>
        <taxon>Actinomycetota</taxon>
        <taxon>Actinomycetes</taxon>
        <taxon>Propionibacteriales</taxon>
        <taxon>Nocardioidaceae</taxon>
        <taxon>Nocardioides</taxon>
    </lineage>
</organism>
<accession>A0ABS7RIU4</accession>